<evidence type="ECO:0000313" key="1">
    <source>
        <dbReference type="EMBL" id="CPV67487.1"/>
    </source>
</evidence>
<dbReference type="AlphaFoldDB" id="A0A0U0ZRK9"/>
<dbReference type="Proteomes" id="UP000045782">
    <property type="component" value="Unassembled WGS sequence"/>
</dbReference>
<proteinExistence type="predicted"/>
<protein>
    <submittedName>
        <fullName evidence="1">Uncharacterized protein</fullName>
    </submittedName>
</protein>
<organism evidence="1 2">
    <name type="scientific">Mycobacteroides abscessus</name>
    <dbReference type="NCBI Taxonomy" id="36809"/>
    <lineage>
        <taxon>Bacteria</taxon>
        <taxon>Bacillati</taxon>
        <taxon>Actinomycetota</taxon>
        <taxon>Actinomycetes</taxon>
        <taxon>Mycobacteriales</taxon>
        <taxon>Mycobacteriaceae</taxon>
        <taxon>Mycobacteroides</taxon>
    </lineage>
</organism>
<dbReference type="EMBL" id="CSWP01000010">
    <property type="protein sequence ID" value="CPV67487.1"/>
    <property type="molecule type" value="Genomic_DNA"/>
</dbReference>
<dbReference type="RefSeq" id="WP_016892702.1">
    <property type="nucleotide sequence ID" value="NZ_CSWP01000010.1"/>
</dbReference>
<reference evidence="1 2" key="1">
    <citation type="submission" date="2015-03" db="EMBL/GenBank/DDBJ databases">
        <authorList>
            <person name="Murphy D."/>
        </authorList>
    </citation>
    <scope>NUCLEOTIDE SEQUENCE [LARGE SCALE GENOMIC DNA]</scope>
    <source>
        <strain evidence="1 2">PAP088</strain>
    </source>
</reference>
<evidence type="ECO:0000313" key="2">
    <source>
        <dbReference type="Proteomes" id="UP000045782"/>
    </source>
</evidence>
<sequence length="250" mass="26670">MSIYSPSGNASMTTVQRNADRLEIPLPEPLVEAVASAHALVEKAGLGSQTADTLKHSVLGCMKKGRDYHTDPVVAGHLLDYVLMEVNLGHTAREDAAYTISEALNTHADTILADWSKSLEPDADALVSAAELIPTDDLNDGPTITKAGPQAVIAWSEALVARDRFRYAIEGFGALQSAVGVDGDRAHTLLADGAAAARIVTTRAKSRSDLRDAWHVARCGFRPVLPTISGYLERLGQAAAEQSRYDPQGE</sequence>
<gene>
    <name evidence="1" type="ORF">ERS075579_04198</name>
</gene>
<accession>A0A0U0ZRK9</accession>
<name>A0A0U0ZRK9_9MYCO</name>